<organism evidence="1 2">
    <name type="scientific">Stenotrophomonas tumulicola</name>
    <dbReference type="NCBI Taxonomy" id="1685415"/>
    <lineage>
        <taxon>Bacteria</taxon>
        <taxon>Pseudomonadati</taxon>
        <taxon>Pseudomonadota</taxon>
        <taxon>Gammaproteobacteria</taxon>
        <taxon>Lysobacterales</taxon>
        <taxon>Lysobacteraceae</taxon>
        <taxon>Stenotrophomonas</taxon>
    </lineage>
</organism>
<gene>
    <name evidence="1" type="ORF">H4O11_00870</name>
</gene>
<evidence type="ECO:0000313" key="1">
    <source>
        <dbReference type="EMBL" id="MBA8680365.1"/>
    </source>
</evidence>
<dbReference type="Proteomes" id="UP000547058">
    <property type="component" value="Unassembled WGS sequence"/>
</dbReference>
<dbReference type="RefSeq" id="WP_182337556.1">
    <property type="nucleotide sequence ID" value="NZ_JACGXS010000001.1"/>
</dbReference>
<name>A0A7W3FIZ0_9GAMM</name>
<proteinExistence type="predicted"/>
<accession>A0A7W3FIZ0</accession>
<protein>
    <submittedName>
        <fullName evidence="1">Uncharacterized protein</fullName>
    </submittedName>
</protein>
<reference evidence="1 2" key="1">
    <citation type="submission" date="2020-08" db="EMBL/GenBank/DDBJ databases">
        <title>Stenotrophomonas tumulicola JCM 30961.</title>
        <authorList>
            <person name="Deng Y."/>
        </authorList>
    </citation>
    <scope>NUCLEOTIDE SEQUENCE [LARGE SCALE GENOMIC DNA]</scope>
    <source>
        <strain evidence="1 2">JCM 30961</strain>
    </source>
</reference>
<dbReference type="EMBL" id="JACGXS010000001">
    <property type="protein sequence ID" value="MBA8680365.1"/>
    <property type="molecule type" value="Genomic_DNA"/>
</dbReference>
<sequence length="100" mass="10979">MPILPAFPQETVPMKIRHSLFLLATAVAGLQLAETAQAAAFVCKAEITSRAGVQREVSGWIHANSTEQAGKAWLARVRGEHRPRSIESQHCEAVYGKSRR</sequence>
<evidence type="ECO:0000313" key="2">
    <source>
        <dbReference type="Proteomes" id="UP000547058"/>
    </source>
</evidence>
<dbReference type="AlphaFoldDB" id="A0A7W3FIZ0"/>
<keyword evidence="2" id="KW-1185">Reference proteome</keyword>
<comment type="caution">
    <text evidence="1">The sequence shown here is derived from an EMBL/GenBank/DDBJ whole genome shotgun (WGS) entry which is preliminary data.</text>
</comment>